<dbReference type="SUPFAM" id="SSF54913">
    <property type="entry name" value="GlnB-like"/>
    <property type="match status" value="1"/>
</dbReference>
<evidence type="ECO:0000256" key="1">
    <source>
        <dbReference type="ARBA" id="ARBA00010169"/>
    </source>
</evidence>
<dbReference type="InterPro" id="IPR011322">
    <property type="entry name" value="N-reg_PII-like_a/b"/>
</dbReference>
<dbReference type="GO" id="GO:0010038">
    <property type="term" value="P:response to metal ion"/>
    <property type="evidence" value="ECO:0007669"/>
    <property type="project" value="InterPro"/>
</dbReference>
<protein>
    <submittedName>
        <fullName evidence="2">Divalent-cation tolerance protein CutA</fullName>
    </submittedName>
</protein>
<dbReference type="OrthoDB" id="37622at2"/>
<dbReference type="PANTHER" id="PTHR23419:SF8">
    <property type="entry name" value="FI09726P"/>
    <property type="match status" value="1"/>
</dbReference>
<dbReference type="AlphaFoldDB" id="A0A4R5TS82"/>
<dbReference type="Proteomes" id="UP000294796">
    <property type="component" value="Unassembled WGS sequence"/>
</dbReference>
<dbReference type="PANTHER" id="PTHR23419">
    <property type="entry name" value="DIVALENT CATION TOLERANCE CUTA-RELATED"/>
    <property type="match status" value="1"/>
</dbReference>
<dbReference type="InterPro" id="IPR004323">
    <property type="entry name" value="Ion_tolerance_CutA"/>
</dbReference>
<gene>
    <name evidence="2" type="ORF">E2F46_13215</name>
</gene>
<name>A0A4R5TS82_9GAMM</name>
<dbReference type="EMBL" id="SMTF01000012">
    <property type="protein sequence ID" value="TDK22715.1"/>
    <property type="molecule type" value="Genomic_DNA"/>
</dbReference>
<proteinExistence type="inferred from homology"/>
<evidence type="ECO:0000313" key="2">
    <source>
        <dbReference type="EMBL" id="TDK22715.1"/>
    </source>
</evidence>
<accession>A0A4R5TS82</accession>
<sequence length="109" mass="11845">MTALLCLCSCPDDDTADRIADALVAGRLAACVQVLPGMTSVYRWQGRVERAREVLLLAKTTQARFDDLRAQIVALHPHDVPEVVALDIADGLPAYLDWVTAETTPERAG</sequence>
<comment type="similarity">
    <text evidence="1">Belongs to the CutA family.</text>
</comment>
<dbReference type="Gene3D" id="3.30.70.120">
    <property type="match status" value="1"/>
</dbReference>
<dbReference type="Pfam" id="PF03091">
    <property type="entry name" value="CutA1"/>
    <property type="match status" value="1"/>
</dbReference>
<reference evidence="2 3" key="1">
    <citation type="submission" date="2019-03" db="EMBL/GenBank/DDBJ databases">
        <title>Luteimonas zhaokaii sp.nov., isolated from the rectal contents of Plateau pika in Yushu, Qinghai Province, China.</title>
        <authorList>
            <person name="Zhang G."/>
        </authorList>
    </citation>
    <scope>NUCLEOTIDE SEQUENCE [LARGE SCALE GENOMIC DNA]</scope>
    <source>
        <strain evidence="2 3">B9</strain>
    </source>
</reference>
<dbReference type="GO" id="GO:0005507">
    <property type="term" value="F:copper ion binding"/>
    <property type="evidence" value="ECO:0007669"/>
    <property type="project" value="TreeGrafter"/>
</dbReference>
<evidence type="ECO:0000313" key="3">
    <source>
        <dbReference type="Proteomes" id="UP000294796"/>
    </source>
</evidence>
<dbReference type="InterPro" id="IPR015867">
    <property type="entry name" value="N-reg_PII/ATP_PRibTrfase_C"/>
</dbReference>
<organism evidence="2 3">
    <name type="scientific">Luteimonas aestuarii</name>
    <dbReference type="NCBI Taxonomy" id="453837"/>
    <lineage>
        <taxon>Bacteria</taxon>
        <taxon>Pseudomonadati</taxon>
        <taxon>Pseudomonadota</taxon>
        <taxon>Gammaproteobacteria</taxon>
        <taxon>Lysobacterales</taxon>
        <taxon>Lysobacteraceae</taxon>
        <taxon>Luteimonas</taxon>
    </lineage>
</organism>
<comment type="caution">
    <text evidence="2">The sequence shown here is derived from an EMBL/GenBank/DDBJ whole genome shotgun (WGS) entry which is preliminary data.</text>
</comment>
<keyword evidence="3" id="KW-1185">Reference proteome</keyword>
<dbReference type="RefSeq" id="WP_133322817.1">
    <property type="nucleotide sequence ID" value="NZ_SMTF01000012.1"/>
</dbReference>